<dbReference type="Proteomes" id="UP000186341">
    <property type="component" value="Unassembled WGS sequence"/>
</dbReference>
<accession>A0A1U7NIZ8</accession>
<name>A0A1U7NIZ8_9FIRM</name>
<dbReference type="AlphaFoldDB" id="A0A1U7NIZ8"/>
<comment type="caution">
    <text evidence="1">The sequence shown here is derived from an EMBL/GenBank/DDBJ whole genome shotgun (WGS) entry which is preliminary data.</text>
</comment>
<evidence type="ECO:0000313" key="1">
    <source>
        <dbReference type="EMBL" id="OLU42912.1"/>
    </source>
</evidence>
<organism evidence="1 2">
    <name type="scientific">Ileibacterium valens</name>
    <dbReference type="NCBI Taxonomy" id="1862668"/>
    <lineage>
        <taxon>Bacteria</taxon>
        <taxon>Bacillati</taxon>
        <taxon>Bacillota</taxon>
        <taxon>Erysipelotrichia</taxon>
        <taxon>Erysipelotrichales</taxon>
        <taxon>Erysipelotrichaceae</taxon>
        <taxon>Ileibacterium</taxon>
    </lineage>
</organism>
<proteinExistence type="predicted"/>
<dbReference type="EMBL" id="MPJW01000033">
    <property type="protein sequence ID" value="OLU42912.1"/>
    <property type="molecule type" value="Genomic_DNA"/>
</dbReference>
<protein>
    <submittedName>
        <fullName evidence="1">Uncharacterized protein</fullName>
    </submittedName>
</protein>
<sequence length="139" mass="15713">MKTLSQLFAQIKNKHDSDDQTNIKNQKTIKVVSMKGTYYPENGTLTQNQLEKLANLKKDGSKIVLFTDKGISKMEEGNVLLADWDAVIAANGYTLLNEQLILMEHIRTRNAFNNAISSLANYWNLGEFKAQFQIGCIEN</sequence>
<gene>
    <name evidence="1" type="ORF">BO222_00925</name>
</gene>
<evidence type="ECO:0000313" key="2">
    <source>
        <dbReference type="Proteomes" id="UP000186341"/>
    </source>
</evidence>
<dbReference type="GeneID" id="82201810"/>
<keyword evidence="2" id="KW-1185">Reference proteome</keyword>
<reference evidence="1 2" key="1">
    <citation type="submission" date="2016-11" db="EMBL/GenBank/DDBJ databases">
        <title>Description of two novel members of the family Erysipelotrichaceae: Ileibacterium lipovorans gen. nov., sp. nov. and Dubosiella newyorkensis, gen. nov., sp. nov.</title>
        <authorList>
            <person name="Cox L.M."/>
            <person name="Sohn J."/>
            <person name="Tyrrell K.L."/>
            <person name="Citron D.M."/>
            <person name="Lawson P.A."/>
            <person name="Patel N.B."/>
            <person name="Iizumi T."/>
            <person name="Perez-Perez G.I."/>
            <person name="Goldstein E.J."/>
            <person name="Blaser M.J."/>
        </authorList>
    </citation>
    <scope>NUCLEOTIDE SEQUENCE [LARGE SCALE GENOMIC DNA]</scope>
    <source>
        <strain evidence="1 2">NYU-BL-A3</strain>
    </source>
</reference>
<dbReference type="RefSeq" id="WP_075817561.1">
    <property type="nucleotide sequence ID" value="NZ_CAJUTZ010000002.1"/>
</dbReference>